<dbReference type="InterPro" id="IPR042089">
    <property type="entry name" value="Peptidase_M13_dom_2"/>
</dbReference>
<keyword evidence="7" id="KW-0482">Metalloprotease</keyword>
<accession>A0A2Z4LLJ6</accession>
<dbReference type="Gene3D" id="1.10.1380.10">
    <property type="entry name" value="Neutral endopeptidase , domain2"/>
    <property type="match status" value="1"/>
</dbReference>
<evidence type="ECO:0000259" key="8">
    <source>
        <dbReference type="Pfam" id="PF01431"/>
    </source>
</evidence>
<dbReference type="GO" id="GO:0005886">
    <property type="term" value="C:plasma membrane"/>
    <property type="evidence" value="ECO:0007669"/>
    <property type="project" value="TreeGrafter"/>
</dbReference>
<keyword evidence="4" id="KW-0479">Metal-binding</keyword>
<dbReference type="GO" id="GO:0046872">
    <property type="term" value="F:metal ion binding"/>
    <property type="evidence" value="ECO:0007669"/>
    <property type="project" value="UniProtKB-KW"/>
</dbReference>
<dbReference type="PANTHER" id="PTHR11733">
    <property type="entry name" value="ZINC METALLOPROTEASE FAMILY M13 NEPRILYSIN-RELATED"/>
    <property type="match status" value="1"/>
</dbReference>
<dbReference type="EMBL" id="CP030103">
    <property type="protein sequence ID" value="AWX42534.1"/>
    <property type="molecule type" value="Genomic_DNA"/>
</dbReference>
<comment type="similarity">
    <text evidence="2">Belongs to the peptidase M13 family.</text>
</comment>
<dbReference type="SUPFAM" id="SSF55486">
    <property type="entry name" value="Metalloproteases ('zincins'), catalytic domain"/>
    <property type="match status" value="1"/>
</dbReference>
<dbReference type="GO" id="GO:0004222">
    <property type="term" value="F:metalloendopeptidase activity"/>
    <property type="evidence" value="ECO:0007669"/>
    <property type="project" value="InterPro"/>
</dbReference>
<keyword evidence="11" id="KW-1185">Reference proteome</keyword>
<dbReference type="AlphaFoldDB" id="A0A2Z4LLJ6"/>
<dbReference type="KEGG" id="mclo:DK849_00320"/>
<sequence length="636" mass="75519">MNKELIKHDFFDAVNKKWIDKTKIPNDRRGWGTFYILDKKLTDLQKRLFNKWLTDTSDIENYPMLIEMMKFYKLVKDWDSRKQNGLKPLKDILTKIEAMQSWDDVVKNYRWLTFMNLQTPLSFDLGDDFKDPGRRVFWMNEYQYILPEKGYYEDEKKREKYLTVWKEMTSKLLNKLYSQDKSSEIINNALTLDLNVSKYILTAEEQHRYYELYNPRTIEELQAKIEIFNVKQLIELLVDKKETKFIVVPSLIHLDNFNKIFTKDNFEQYKASLIIDVILTFAPYLDHQTKEIATEFQSALYGKVKVSKEKVALNQTLSIYSMVYGKYYGENYFGIEAKRDVEKMIEAMKQIYKENLLNNDWLEDATKQMAIKKIEKMNVMVGYPELIEPYYDELTLDSNNGYDDLVQHVIKFRIKRSEYLYSQYQEYKNQKLWSMSPAMVNAYFNPSANHIVFPAGILQAPFYSIKQTPSQNFGAIGTVIAHEISHSFDNNGSKFDENGMLKNWWTKNDEEKFNIKIQQMIKLFDKVKFHKNIRCNGTLTVSENIADCGGLSCSYDSAKLIDPNFNPKAFFTQYAIIWRIKYREEFLETISKIDPHAPAKLRVNLQLKNNQEFQKTFKIKKGDKMYLSPKKMFKIW</sequence>
<dbReference type="PROSITE" id="PS51885">
    <property type="entry name" value="NEPRILYSIN"/>
    <property type="match status" value="1"/>
</dbReference>
<keyword evidence="6" id="KW-0862">Zinc</keyword>
<dbReference type="CDD" id="cd08662">
    <property type="entry name" value="M13"/>
    <property type="match status" value="1"/>
</dbReference>
<dbReference type="InterPro" id="IPR024079">
    <property type="entry name" value="MetalloPept_cat_dom_sf"/>
</dbReference>
<comment type="cofactor">
    <cofactor evidence="1">
        <name>Zn(2+)</name>
        <dbReference type="ChEBI" id="CHEBI:29105"/>
    </cofactor>
</comment>
<dbReference type="InterPro" id="IPR008753">
    <property type="entry name" value="Peptidase_M13_N"/>
</dbReference>
<proteinExistence type="inferred from homology"/>
<reference evidence="11" key="1">
    <citation type="submission" date="2018-06" db="EMBL/GenBank/DDBJ databases">
        <title>Complete genome sequences of Mycoplasma anatis, M. anseris and M. cloacale type strains.</title>
        <authorList>
            <person name="Grozner D."/>
            <person name="Forro B."/>
            <person name="Sulyok K.M."/>
            <person name="Marton S."/>
            <person name="Kreizinger Z."/>
            <person name="Banyai K."/>
            <person name="Gyuranecz M."/>
        </authorList>
    </citation>
    <scope>NUCLEOTIDE SEQUENCE [LARGE SCALE GENOMIC DNA]</scope>
    <source>
        <strain evidence="11">NCTC 10199</strain>
    </source>
</reference>
<dbReference type="InterPro" id="IPR018497">
    <property type="entry name" value="Peptidase_M13_C"/>
</dbReference>
<feature type="domain" description="Peptidase M13 C-terminal" evidence="8">
    <location>
        <begin position="441"/>
        <end position="631"/>
    </location>
</feature>
<dbReference type="Gene3D" id="3.40.390.10">
    <property type="entry name" value="Collagenase (Catalytic Domain)"/>
    <property type="match status" value="1"/>
</dbReference>
<feature type="domain" description="Peptidase M13 N-terminal" evidence="9">
    <location>
        <begin position="8"/>
        <end position="384"/>
    </location>
</feature>
<dbReference type="Pfam" id="PF01431">
    <property type="entry name" value="Peptidase_M13"/>
    <property type="match status" value="1"/>
</dbReference>
<evidence type="ECO:0000256" key="2">
    <source>
        <dbReference type="ARBA" id="ARBA00007357"/>
    </source>
</evidence>
<evidence type="ECO:0000313" key="11">
    <source>
        <dbReference type="Proteomes" id="UP000249865"/>
    </source>
</evidence>
<name>A0A2Z4LLJ6_9BACT</name>
<evidence type="ECO:0000313" key="10">
    <source>
        <dbReference type="EMBL" id="AWX42534.1"/>
    </source>
</evidence>
<dbReference type="RefSeq" id="WP_029330580.1">
    <property type="nucleotide sequence ID" value="NZ_CP030103.1"/>
</dbReference>
<dbReference type="PANTHER" id="PTHR11733:SF167">
    <property type="entry name" value="FI17812P1-RELATED"/>
    <property type="match status" value="1"/>
</dbReference>
<dbReference type="Pfam" id="PF05649">
    <property type="entry name" value="Peptidase_M13_N"/>
    <property type="match status" value="1"/>
</dbReference>
<keyword evidence="3" id="KW-0645">Protease</keyword>
<gene>
    <name evidence="10" type="ORF">DK849_00320</name>
</gene>
<protein>
    <submittedName>
        <fullName evidence="10">M13 family peptidase</fullName>
    </submittedName>
</protein>
<evidence type="ECO:0000259" key="9">
    <source>
        <dbReference type="Pfam" id="PF05649"/>
    </source>
</evidence>
<dbReference type="GO" id="GO:0016485">
    <property type="term" value="P:protein processing"/>
    <property type="evidence" value="ECO:0007669"/>
    <property type="project" value="TreeGrafter"/>
</dbReference>
<evidence type="ECO:0000256" key="5">
    <source>
        <dbReference type="ARBA" id="ARBA00022801"/>
    </source>
</evidence>
<keyword evidence="5" id="KW-0378">Hydrolase</keyword>
<dbReference type="PRINTS" id="PR00786">
    <property type="entry name" value="NEPRILYSIN"/>
</dbReference>
<dbReference type="OrthoDB" id="9775677at2"/>
<evidence type="ECO:0000256" key="6">
    <source>
        <dbReference type="ARBA" id="ARBA00022833"/>
    </source>
</evidence>
<evidence type="ECO:0000256" key="3">
    <source>
        <dbReference type="ARBA" id="ARBA00022670"/>
    </source>
</evidence>
<dbReference type="InterPro" id="IPR000718">
    <property type="entry name" value="Peptidase_M13"/>
</dbReference>
<evidence type="ECO:0000256" key="1">
    <source>
        <dbReference type="ARBA" id="ARBA00001947"/>
    </source>
</evidence>
<evidence type="ECO:0000256" key="7">
    <source>
        <dbReference type="ARBA" id="ARBA00023049"/>
    </source>
</evidence>
<dbReference type="Proteomes" id="UP000249865">
    <property type="component" value="Chromosome"/>
</dbReference>
<evidence type="ECO:0000256" key="4">
    <source>
        <dbReference type="ARBA" id="ARBA00022723"/>
    </source>
</evidence>
<organism evidence="10 11">
    <name type="scientific">Metamycoplasma cloacale</name>
    <dbReference type="NCBI Taxonomy" id="92401"/>
    <lineage>
        <taxon>Bacteria</taxon>
        <taxon>Bacillati</taxon>
        <taxon>Mycoplasmatota</taxon>
        <taxon>Mycoplasmoidales</taxon>
        <taxon>Metamycoplasmataceae</taxon>
        <taxon>Metamycoplasma</taxon>
    </lineage>
</organism>